<dbReference type="PANTHER" id="PTHR34222">
    <property type="entry name" value="GAG_PRE-INTEGRS DOMAIN-CONTAINING PROTEIN"/>
    <property type="match status" value="1"/>
</dbReference>
<comment type="caution">
    <text evidence="2">The sequence shown here is derived from an EMBL/GenBank/DDBJ whole genome shotgun (WGS) entry which is preliminary data.</text>
</comment>
<gene>
    <name evidence="2" type="ORF">JRO89_XS11G0073600</name>
</gene>
<organism evidence="2 3">
    <name type="scientific">Xanthoceras sorbifolium</name>
    <dbReference type="NCBI Taxonomy" id="99658"/>
    <lineage>
        <taxon>Eukaryota</taxon>
        <taxon>Viridiplantae</taxon>
        <taxon>Streptophyta</taxon>
        <taxon>Embryophyta</taxon>
        <taxon>Tracheophyta</taxon>
        <taxon>Spermatophyta</taxon>
        <taxon>Magnoliopsida</taxon>
        <taxon>eudicotyledons</taxon>
        <taxon>Gunneridae</taxon>
        <taxon>Pentapetalae</taxon>
        <taxon>rosids</taxon>
        <taxon>malvids</taxon>
        <taxon>Sapindales</taxon>
        <taxon>Sapindaceae</taxon>
        <taxon>Xanthoceroideae</taxon>
        <taxon>Xanthoceras</taxon>
    </lineage>
</organism>
<feature type="compositionally biased region" description="Basic and acidic residues" evidence="1">
    <location>
        <begin position="124"/>
        <end position="139"/>
    </location>
</feature>
<name>A0ABQ8HEZ4_9ROSI</name>
<dbReference type="EMBL" id="JAFEMO010000011">
    <property type="protein sequence ID" value="KAH7557204.1"/>
    <property type="molecule type" value="Genomic_DNA"/>
</dbReference>
<reference evidence="2 3" key="1">
    <citation type="submission" date="2021-02" db="EMBL/GenBank/DDBJ databases">
        <title>Plant Genome Project.</title>
        <authorList>
            <person name="Zhang R.-G."/>
        </authorList>
    </citation>
    <scope>NUCLEOTIDE SEQUENCE [LARGE SCALE GENOMIC DNA]</scope>
    <source>
        <tissue evidence="2">Leaves</tissue>
    </source>
</reference>
<dbReference type="Proteomes" id="UP000827721">
    <property type="component" value="Unassembled WGS sequence"/>
</dbReference>
<protein>
    <submittedName>
        <fullName evidence="2">Uncharacterized protein</fullName>
    </submittedName>
</protein>
<proteinExistence type="predicted"/>
<sequence length="205" mass="23094">MNFGVPCKREVEKMEEFVNGLANLKRATFRAKDIAKVALYFASDESTSGYGLLLTSLNRNLDEVRGRVVARAPFPSPEEAFTEVRQEEGHRKVMLNDDPVQPALSSAPESFALVSRNFSSHGRPVHDSRSNKRGERPWYDHCNPPGHTREKCWQLHGKPPNWQQKNLVDERAYSTHLARTQLETPHLLVETGTGQREIEASSGAS</sequence>
<evidence type="ECO:0000256" key="1">
    <source>
        <dbReference type="SAM" id="MobiDB-lite"/>
    </source>
</evidence>
<evidence type="ECO:0000313" key="2">
    <source>
        <dbReference type="EMBL" id="KAH7557204.1"/>
    </source>
</evidence>
<keyword evidence="3" id="KW-1185">Reference proteome</keyword>
<feature type="region of interest" description="Disordered" evidence="1">
    <location>
        <begin position="119"/>
        <end position="144"/>
    </location>
</feature>
<accession>A0ABQ8HEZ4</accession>
<dbReference type="PANTHER" id="PTHR34222:SF40">
    <property type="match status" value="1"/>
</dbReference>
<evidence type="ECO:0000313" key="3">
    <source>
        <dbReference type="Proteomes" id="UP000827721"/>
    </source>
</evidence>